<keyword evidence="2" id="KW-1185">Reference proteome</keyword>
<proteinExistence type="predicted"/>
<gene>
    <name evidence="1" type="ORF">MENTE1834_LOCUS40186</name>
</gene>
<dbReference type="Proteomes" id="UP001497535">
    <property type="component" value="Unassembled WGS sequence"/>
</dbReference>
<sequence>MFVSSLFNSSLFVSSLFFYWVQVCSCLNECFYSSLYLMFVMFHVCFVFKLMFVSCLFNTSLFGSCLFCILF</sequence>
<protein>
    <submittedName>
        <fullName evidence="1">Uncharacterized protein</fullName>
    </submittedName>
</protein>
<name>A0ACB1AL42_MELEN</name>
<reference evidence="1" key="1">
    <citation type="submission" date="2023-11" db="EMBL/GenBank/DDBJ databases">
        <authorList>
            <person name="Poullet M."/>
        </authorList>
    </citation>
    <scope>NUCLEOTIDE SEQUENCE</scope>
    <source>
        <strain evidence="1">E1834</strain>
    </source>
</reference>
<evidence type="ECO:0000313" key="1">
    <source>
        <dbReference type="EMBL" id="CAK5092662.1"/>
    </source>
</evidence>
<accession>A0ACB1AL42</accession>
<evidence type="ECO:0000313" key="2">
    <source>
        <dbReference type="Proteomes" id="UP001497535"/>
    </source>
</evidence>
<dbReference type="EMBL" id="CAVMJV010000093">
    <property type="protein sequence ID" value="CAK5092662.1"/>
    <property type="molecule type" value="Genomic_DNA"/>
</dbReference>
<comment type="caution">
    <text evidence="1">The sequence shown here is derived from an EMBL/GenBank/DDBJ whole genome shotgun (WGS) entry which is preliminary data.</text>
</comment>
<organism evidence="1 2">
    <name type="scientific">Meloidogyne enterolobii</name>
    <name type="common">Root-knot nematode worm</name>
    <name type="synonym">Meloidogyne mayaguensis</name>
    <dbReference type="NCBI Taxonomy" id="390850"/>
    <lineage>
        <taxon>Eukaryota</taxon>
        <taxon>Metazoa</taxon>
        <taxon>Ecdysozoa</taxon>
        <taxon>Nematoda</taxon>
        <taxon>Chromadorea</taxon>
        <taxon>Rhabditida</taxon>
        <taxon>Tylenchina</taxon>
        <taxon>Tylenchomorpha</taxon>
        <taxon>Tylenchoidea</taxon>
        <taxon>Meloidogynidae</taxon>
        <taxon>Meloidogyninae</taxon>
        <taxon>Meloidogyne</taxon>
    </lineage>
</organism>